<sequence length="1181" mass="133448">MPLSYNEKMDISERLLDAMRMRLTGKRSAVLPPDGVTTELDPAEISLVGGLAPRPDPAYHREQPPSAMGMVLMVEPTADGRVDITLNGRFDVVHRYIPSLRQMREQIQVNPDGEKTQQKIPDCFKRYSVEFADVKFSLHAERLNSWSEDALGGLLRTAGERWKSDPRVFRTCPLNDRGYANLVVPWGRGDCASDEELADLVRRHLFVDTSILMHEVALRTRLRRPPPNFASDASRYLLEIYIQNNTDPTTGRAYGLMRPCLLDVEFCARLDAGRQYDVPHRLQPEDYRYRSEDGVAGYGVTCAVQRVTDSVFRTNSMPLFAQPRVDAPGADEVGMPFPASFDLLATRPLDVLNGFVDALKRYDLVWEDVLKEKAGNAAEVDAVRADRAQYEREVARIVDGIELLGRHEDLLRCFCWMNEVMKRAIALQNKSFDGWHLFQLGFILTQVRAVFDRHALTSERKDVAKFADVLWFSTGGGKTEAYLGIIAFAMLYGRLRGRQYGTTAWMRFPLRMLSAQQFQRLSFVVAQAEILRCREGIKGHPFTVGYYTGRGTPGRISRPEVKGADVWLPELNEEKLQRFRFITDCPYCGMSDSVRVVRDIDRVRMKHRCSNERCWSNTEAGSGSYGEGIVGEVGIYVSDEECYRYLPTVLVGTVDKLAVIAHNERFAGYLGAFRHFCPEHGFNAEPKCKHQRIRQTLFGGDRAFESADCGNNSRTSKIRTLQLPPMLDPGFSFMIQDELHLLRESLGNFDAHYETLLQALQLGHGGQLSKVLAATATIKDFENHIQNLYMRPGFRFPAPGARQGESFYARVSREGGQPLIRRWFAGVLPLSFARGGTERASAEIASRYLDQIDEWLRGLATLDPEVVQEIGVSAERAREVRAYIGKYLNTDLIYANQKRQTTTIRTHLDDLNTRDGNVRNHRLLDGQTQLDDILDALRQVETKSIEDPMRHLVATSVVSHGVDIAELNFMVLDGWPRSTAEYIQSSARSGRVHPGIVVSVLSAGKLFESGVFLNFDDYHFFLDKLVDSVPINRFAPNVLQRTLPGVFTAVVYNWAKFQAGWGSTLTRYANQLHRVLKEPALEARLHLRAMLLQALDAPTEVSHLFDARVLAAFRKQLEDEVDRGLHRLENLNAASADKDLGSALESIYQFPPMRSFRDIENQIEIVPAGPKDQRTLAALGR</sequence>
<dbReference type="Proteomes" id="UP000789752">
    <property type="component" value="Unassembled WGS sequence"/>
</dbReference>
<proteinExistence type="predicted"/>
<protein>
    <recommendedName>
        <fullName evidence="1">Helicase C-terminal domain-containing protein</fullName>
    </recommendedName>
</protein>
<gene>
    <name evidence="2" type="ORF">R54767_01453</name>
</gene>
<evidence type="ECO:0000259" key="1">
    <source>
        <dbReference type="PROSITE" id="PS51194"/>
    </source>
</evidence>
<dbReference type="CDD" id="cd18785">
    <property type="entry name" value="SF2_C"/>
    <property type="match status" value="1"/>
</dbReference>
<evidence type="ECO:0000313" key="3">
    <source>
        <dbReference type="Proteomes" id="UP000789752"/>
    </source>
</evidence>
<dbReference type="InterPro" id="IPR001650">
    <property type="entry name" value="Helicase_C-like"/>
</dbReference>
<dbReference type="PROSITE" id="PS51194">
    <property type="entry name" value="HELICASE_CTER"/>
    <property type="match status" value="1"/>
</dbReference>
<dbReference type="RefSeq" id="WP_228976485.1">
    <property type="nucleotide sequence ID" value="NZ_CAJQYY010000007.1"/>
</dbReference>
<dbReference type="SMART" id="SM00490">
    <property type="entry name" value="HELICc"/>
    <property type="match status" value="1"/>
</dbReference>
<comment type="caution">
    <text evidence="2">The sequence shown here is derived from an EMBL/GenBank/DDBJ whole genome shotgun (WGS) entry which is preliminary data.</text>
</comment>
<dbReference type="InterPro" id="IPR027417">
    <property type="entry name" value="P-loop_NTPase"/>
</dbReference>
<reference evidence="2 3" key="1">
    <citation type="submission" date="2021-04" db="EMBL/GenBank/DDBJ databases">
        <authorList>
            <person name="Vanwijnsberghe S."/>
        </authorList>
    </citation>
    <scope>NUCLEOTIDE SEQUENCE [LARGE SCALE GENOMIC DNA]</scope>
    <source>
        <strain evidence="2 3">LMG 32171</strain>
    </source>
</reference>
<dbReference type="Gene3D" id="3.40.50.300">
    <property type="entry name" value="P-loop containing nucleotide triphosphate hydrolases"/>
    <property type="match status" value="1"/>
</dbReference>
<dbReference type="Pfam" id="PF00271">
    <property type="entry name" value="Helicase_C"/>
    <property type="match status" value="1"/>
</dbReference>
<evidence type="ECO:0000313" key="2">
    <source>
        <dbReference type="EMBL" id="CAG4893053.1"/>
    </source>
</evidence>
<keyword evidence="3" id="KW-1185">Reference proteome</keyword>
<dbReference type="SUPFAM" id="SSF52540">
    <property type="entry name" value="P-loop containing nucleoside triphosphate hydrolases"/>
    <property type="match status" value="2"/>
</dbReference>
<accession>A0ABM8U0W9</accession>
<dbReference type="EMBL" id="CAJQYY010000007">
    <property type="protein sequence ID" value="CAG4893053.1"/>
    <property type="molecule type" value="Genomic_DNA"/>
</dbReference>
<name>A0ABM8U0W9_9BURK</name>
<organism evidence="2 3">
    <name type="scientific">Paraburkholderia gardini</name>
    <dbReference type="NCBI Taxonomy" id="2823469"/>
    <lineage>
        <taxon>Bacteria</taxon>
        <taxon>Pseudomonadati</taxon>
        <taxon>Pseudomonadota</taxon>
        <taxon>Betaproteobacteria</taxon>
        <taxon>Burkholderiales</taxon>
        <taxon>Burkholderiaceae</taxon>
        <taxon>Paraburkholderia</taxon>
    </lineage>
</organism>
<feature type="domain" description="Helicase C-terminal" evidence="1">
    <location>
        <begin position="879"/>
        <end position="1037"/>
    </location>
</feature>